<dbReference type="InterPro" id="IPR032675">
    <property type="entry name" value="LRR_dom_sf"/>
</dbReference>
<gene>
    <name evidence="1" type="ORF">KUTeg_010814</name>
</gene>
<dbReference type="PANTHER" id="PTHR24110">
    <property type="entry name" value="CENTROSOMAL PROTEIN OF 78 KDA"/>
    <property type="match status" value="1"/>
</dbReference>
<comment type="caution">
    <text evidence="1">The sequence shown here is derived from an EMBL/GenBank/DDBJ whole genome shotgun (WGS) entry which is preliminary data.</text>
</comment>
<name>A0ABQ9F2B0_TEGGR</name>
<dbReference type="Proteomes" id="UP001217089">
    <property type="component" value="Unassembled WGS sequence"/>
</dbReference>
<protein>
    <submittedName>
        <fullName evidence="1">Uncharacterized protein</fullName>
    </submittedName>
</protein>
<evidence type="ECO:0000313" key="1">
    <source>
        <dbReference type="EMBL" id="KAJ8311459.1"/>
    </source>
</evidence>
<accession>A0ABQ9F2B0</accession>
<proteinExistence type="predicted"/>
<dbReference type="PANTHER" id="PTHR24110:SF3">
    <property type="entry name" value="CENTROSOMAL PROTEIN OF 78 KDA"/>
    <property type="match status" value="1"/>
</dbReference>
<organism evidence="1 2">
    <name type="scientific">Tegillarca granosa</name>
    <name type="common">Malaysian cockle</name>
    <name type="synonym">Anadara granosa</name>
    <dbReference type="NCBI Taxonomy" id="220873"/>
    <lineage>
        <taxon>Eukaryota</taxon>
        <taxon>Metazoa</taxon>
        <taxon>Spiralia</taxon>
        <taxon>Lophotrochozoa</taxon>
        <taxon>Mollusca</taxon>
        <taxon>Bivalvia</taxon>
        <taxon>Autobranchia</taxon>
        <taxon>Pteriomorphia</taxon>
        <taxon>Arcoida</taxon>
        <taxon>Arcoidea</taxon>
        <taxon>Arcidae</taxon>
        <taxon>Tegillarca</taxon>
    </lineage>
</organism>
<dbReference type="Gene3D" id="3.80.10.10">
    <property type="entry name" value="Ribonuclease Inhibitor"/>
    <property type="match status" value="1"/>
</dbReference>
<dbReference type="EMBL" id="JARBDR010000496">
    <property type="protein sequence ID" value="KAJ8311459.1"/>
    <property type="molecule type" value="Genomic_DNA"/>
</dbReference>
<reference evidence="1 2" key="1">
    <citation type="submission" date="2022-12" db="EMBL/GenBank/DDBJ databases">
        <title>Chromosome-level genome of Tegillarca granosa.</title>
        <authorList>
            <person name="Kim J."/>
        </authorList>
    </citation>
    <scope>NUCLEOTIDE SEQUENCE [LARGE SCALE GENOMIC DNA]</scope>
    <source>
        <strain evidence="1">Teg-2019</strain>
        <tissue evidence="1">Adductor muscle</tissue>
    </source>
</reference>
<dbReference type="SUPFAM" id="SSF52047">
    <property type="entry name" value="RNI-like"/>
    <property type="match status" value="1"/>
</dbReference>
<sequence>MIESVQVRQRGAYDFESHYDNLCAMQDSCPLPAVKAHLAQNVLDINGDRVRVTDWMPILNTLRINKSLEFIAIRSYYTPPSEDNEKKANIERRKMPSVRSKEITYRLCKALKECLMNTPTLSCIELQVKNQTLNHLSLEYCRIGDNGLDNRNQLIILFDRNDGSELYSVITGDFMLRYH</sequence>
<keyword evidence="2" id="KW-1185">Reference proteome</keyword>
<evidence type="ECO:0000313" key="2">
    <source>
        <dbReference type="Proteomes" id="UP001217089"/>
    </source>
</evidence>